<keyword evidence="1" id="KW-1133">Transmembrane helix</keyword>
<evidence type="ECO:0008006" key="4">
    <source>
        <dbReference type="Google" id="ProtNLM"/>
    </source>
</evidence>
<dbReference type="RefSeq" id="WP_216457950.1">
    <property type="nucleotide sequence ID" value="NZ_JAHLQL010000008.1"/>
</dbReference>
<protein>
    <recommendedName>
        <fullName evidence="4">ABC-2 family transporter protein</fullName>
    </recommendedName>
</protein>
<evidence type="ECO:0000313" key="2">
    <source>
        <dbReference type="EMBL" id="MBU5593280.1"/>
    </source>
</evidence>
<reference evidence="2 3" key="1">
    <citation type="submission" date="2021-06" db="EMBL/GenBank/DDBJ databases">
        <authorList>
            <person name="Sun Q."/>
            <person name="Li D."/>
        </authorList>
    </citation>
    <scope>NUCLEOTIDE SEQUENCE [LARGE SCALE GENOMIC DNA]</scope>
    <source>
        <strain evidence="2 3">MSJ-4</strain>
    </source>
</reference>
<sequence length="247" mass="28011">MEGFKRQLKFQYLDAKKAFVVFWSIVLLSNVLFHVLNNTTNINSKFGIYWSEPSVNQGSVNVAGGNAISILIFILVSCIVMYYKSFPAAIGFSSTRKDFYKGVIGYNVMISLAMSVVEAVLLKADRFIVRAMGGEALTDLMYFNCETDSIFYIIIIVFLLTLLFTSMFNLVGIFVYKIGYKFWIGFGILFMIVGNIKILSTSILNFATFIASYNDFITFFIKFIITIVLLHVIAWGFVRKLSIKSNK</sequence>
<dbReference type="EMBL" id="JAHLQL010000008">
    <property type="protein sequence ID" value="MBU5593280.1"/>
    <property type="molecule type" value="Genomic_DNA"/>
</dbReference>
<organism evidence="2 3">
    <name type="scientific">Clostridium simiarum</name>
    <dbReference type="NCBI Taxonomy" id="2841506"/>
    <lineage>
        <taxon>Bacteria</taxon>
        <taxon>Bacillati</taxon>
        <taxon>Bacillota</taxon>
        <taxon>Clostridia</taxon>
        <taxon>Eubacteriales</taxon>
        <taxon>Clostridiaceae</taxon>
        <taxon>Clostridium</taxon>
    </lineage>
</organism>
<comment type="caution">
    <text evidence="2">The sequence shown here is derived from an EMBL/GenBank/DDBJ whole genome shotgun (WGS) entry which is preliminary data.</text>
</comment>
<keyword evidence="1" id="KW-0472">Membrane</keyword>
<feature type="transmembrane region" description="Helical" evidence="1">
    <location>
        <begin position="104"/>
        <end position="122"/>
    </location>
</feature>
<evidence type="ECO:0000313" key="3">
    <source>
        <dbReference type="Proteomes" id="UP000736583"/>
    </source>
</evidence>
<proteinExistence type="predicted"/>
<accession>A0ABS6F449</accession>
<feature type="transmembrane region" description="Helical" evidence="1">
    <location>
        <begin position="216"/>
        <end position="238"/>
    </location>
</feature>
<feature type="transmembrane region" description="Helical" evidence="1">
    <location>
        <begin position="150"/>
        <end position="176"/>
    </location>
</feature>
<feature type="transmembrane region" description="Helical" evidence="1">
    <location>
        <begin position="20"/>
        <end position="40"/>
    </location>
</feature>
<evidence type="ECO:0000256" key="1">
    <source>
        <dbReference type="SAM" id="Phobius"/>
    </source>
</evidence>
<keyword evidence="1" id="KW-0812">Transmembrane</keyword>
<keyword evidence="3" id="KW-1185">Reference proteome</keyword>
<name>A0ABS6F449_9CLOT</name>
<feature type="transmembrane region" description="Helical" evidence="1">
    <location>
        <begin position="60"/>
        <end position="83"/>
    </location>
</feature>
<feature type="transmembrane region" description="Helical" evidence="1">
    <location>
        <begin position="183"/>
        <end position="210"/>
    </location>
</feature>
<dbReference type="Proteomes" id="UP000736583">
    <property type="component" value="Unassembled WGS sequence"/>
</dbReference>
<gene>
    <name evidence="2" type="ORF">KQI89_16140</name>
</gene>